<dbReference type="CDD" id="cd01834">
    <property type="entry name" value="SGNH_hydrolase_like_2"/>
    <property type="match status" value="1"/>
</dbReference>
<organism evidence="3 4">
    <name type="scientific">Ilyomonas limi</name>
    <dbReference type="NCBI Taxonomy" id="2575867"/>
    <lineage>
        <taxon>Bacteria</taxon>
        <taxon>Pseudomonadati</taxon>
        <taxon>Bacteroidota</taxon>
        <taxon>Chitinophagia</taxon>
        <taxon>Chitinophagales</taxon>
        <taxon>Chitinophagaceae</taxon>
        <taxon>Ilyomonas</taxon>
    </lineage>
</organism>
<dbReference type="InterPro" id="IPR051532">
    <property type="entry name" value="Ester_Hydrolysis_Enzymes"/>
</dbReference>
<gene>
    <name evidence="3" type="ORF">FC093_12055</name>
</gene>
<evidence type="ECO:0000256" key="1">
    <source>
        <dbReference type="SAM" id="SignalP"/>
    </source>
</evidence>
<dbReference type="InterPro" id="IPR036514">
    <property type="entry name" value="SGNH_hydro_sf"/>
</dbReference>
<dbReference type="EMBL" id="SZQL01000009">
    <property type="protein sequence ID" value="TKK67944.1"/>
    <property type="molecule type" value="Genomic_DNA"/>
</dbReference>
<dbReference type="GO" id="GO:0004622">
    <property type="term" value="F:phosphatidylcholine lysophospholipase activity"/>
    <property type="evidence" value="ECO:0007669"/>
    <property type="project" value="TreeGrafter"/>
</dbReference>
<dbReference type="AlphaFoldDB" id="A0A4U3L178"/>
<keyword evidence="1" id="KW-0732">Signal</keyword>
<dbReference type="RefSeq" id="WP_137262047.1">
    <property type="nucleotide sequence ID" value="NZ_SZQL01000009.1"/>
</dbReference>
<protein>
    <submittedName>
        <fullName evidence="3">GDSL family lipase</fullName>
    </submittedName>
</protein>
<dbReference type="Gene3D" id="3.40.50.1110">
    <property type="entry name" value="SGNH hydrolase"/>
    <property type="match status" value="1"/>
</dbReference>
<feature type="signal peptide" evidence="1">
    <location>
        <begin position="1"/>
        <end position="19"/>
    </location>
</feature>
<dbReference type="PANTHER" id="PTHR30383:SF5">
    <property type="entry name" value="SGNH HYDROLASE-TYPE ESTERASE DOMAIN-CONTAINING PROTEIN"/>
    <property type="match status" value="1"/>
</dbReference>
<sequence>MMKRNFVLLLLLTGLSAIAQKAPAPFKNGDRVVFAGNSITEAGFYPNYVWLYYITHFPDRKMEVMNGGIGGDVAKQIYTRLEGDLLAKKPDVLVVSFGMNDSKYFEYGMHKDKVDSVRKAAVDTSYNSFKMIEQKLNALPDIRKIMMTSSPYDETVKNEKNYFPGKWKTMEEIVAFQKAAAIKDGWAYVDLFYPMTAMEQQKQKEDSTFTLTGPDRIHPGNAGHFVMAYLFLKAQGLNNQPIADVRIDAAKNKVLQSGNCTISNVSTANNAISFTYLAKSLPFPIDTVARVWGNSQKQSDALDVIPFIKEFDQEMLTVKGLKGNHYSISIDGKAISQCTAQQLNDGINLAILPNTPQYQQAKAIMDLQLKRKELEDKMRAYYWINYDYLNGKGMLFNDSQASLDSVMSAAKKDFFVASKKDVYAEVRSPETREKIQEQMNEMRDEMYKMAQPTAHLISIKQID</sequence>
<dbReference type="SUPFAM" id="SSF52266">
    <property type="entry name" value="SGNH hydrolase"/>
    <property type="match status" value="1"/>
</dbReference>
<comment type="caution">
    <text evidence="3">The sequence shown here is derived from an EMBL/GenBank/DDBJ whole genome shotgun (WGS) entry which is preliminary data.</text>
</comment>
<name>A0A4U3L178_9BACT</name>
<keyword evidence="4" id="KW-1185">Reference proteome</keyword>
<dbReference type="PANTHER" id="PTHR30383">
    <property type="entry name" value="THIOESTERASE 1/PROTEASE 1/LYSOPHOSPHOLIPASE L1"/>
    <property type="match status" value="1"/>
</dbReference>
<feature type="chain" id="PRO_5020705272" evidence="1">
    <location>
        <begin position="20"/>
        <end position="463"/>
    </location>
</feature>
<dbReference type="Pfam" id="PF13472">
    <property type="entry name" value="Lipase_GDSL_2"/>
    <property type="match status" value="1"/>
</dbReference>
<proteinExistence type="predicted"/>
<dbReference type="InterPro" id="IPR013830">
    <property type="entry name" value="SGNH_hydro"/>
</dbReference>
<dbReference type="Proteomes" id="UP000305848">
    <property type="component" value="Unassembled WGS sequence"/>
</dbReference>
<reference evidence="3 4" key="1">
    <citation type="submission" date="2019-05" db="EMBL/GenBank/DDBJ databases">
        <title>Panacibacter sp. strain 17mud1-8 Genome sequencing and assembly.</title>
        <authorList>
            <person name="Chhetri G."/>
        </authorList>
    </citation>
    <scope>NUCLEOTIDE SEQUENCE [LARGE SCALE GENOMIC DNA]</scope>
    <source>
        <strain evidence="3 4">17mud1-8</strain>
    </source>
</reference>
<dbReference type="OrthoDB" id="9774205at2"/>
<accession>A0A4U3L178</accession>
<feature type="domain" description="SGNH hydrolase-type esterase" evidence="2">
    <location>
        <begin position="34"/>
        <end position="224"/>
    </location>
</feature>
<evidence type="ECO:0000313" key="4">
    <source>
        <dbReference type="Proteomes" id="UP000305848"/>
    </source>
</evidence>
<evidence type="ECO:0000313" key="3">
    <source>
        <dbReference type="EMBL" id="TKK67944.1"/>
    </source>
</evidence>
<evidence type="ECO:0000259" key="2">
    <source>
        <dbReference type="Pfam" id="PF13472"/>
    </source>
</evidence>